<keyword evidence="3" id="KW-1185">Reference proteome</keyword>
<reference evidence="2 3" key="1">
    <citation type="journal article" date="2014" name="PLoS Genet.">
        <title>Analysis of the Phlebiopsis gigantea genome, transcriptome and secretome provides insight into its pioneer colonization strategies of wood.</title>
        <authorList>
            <person name="Hori C."/>
            <person name="Ishida T."/>
            <person name="Igarashi K."/>
            <person name="Samejima M."/>
            <person name="Suzuki H."/>
            <person name="Master E."/>
            <person name="Ferreira P."/>
            <person name="Ruiz-Duenas F.J."/>
            <person name="Held B."/>
            <person name="Canessa P."/>
            <person name="Larrondo L.F."/>
            <person name="Schmoll M."/>
            <person name="Druzhinina I.S."/>
            <person name="Kubicek C.P."/>
            <person name="Gaskell J.A."/>
            <person name="Kersten P."/>
            <person name="St John F."/>
            <person name="Glasner J."/>
            <person name="Sabat G."/>
            <person name="Splinter BonDurant S."/>
            <person name="Syed K."/>
            <person name="Yadav J."/>
            <person name="Mgbeahuruike A.C."/>
            <person name="Kovalchuk A."/>
            <person name="Asiegbu F.O."/>
            <person name="Lackner G."/>
            <person name="Hoffmeister D."/>
            <person name="Rencoret J."/>
            <person name="Gutierrez A."/>
            <person name="Sun H."/>
            <person name="Lindquist E."/>
            <person name="Barry K."/>
            <person name="Riley R."/>
            <person name="Grigoriev I.V."/>
            <person name="Henrissat B."/>
            <person name="Kues U."/>
            <person name="Berka R.M."/>
            <person name="Martinez A.T."/>
            <person name="Covert S.F."/>
            <person name="Blanchette R.A."/>
            <person name="Cullen D."/>
        </authorList>
    </citation>
    <scope>NUCLEOTIDE SEQUENCE [LARGE SCALE GENOMIC DNA]</scope>
    <source>
        <strain evidence="2 3">11061_1 CR5-6</strain>
    </source>
</reference>
<organism evidence="2 3">
    <name type="scientific">Phlebiopsis gigantea (strain 11061_1 CR5-6)</name>
    <name type="common">White-rot fungus</name>
    <name type="synonym">Peniophora gigantea</name>
    <dbReference type="NCBI Taxonomy" id="745531"/>
    <lineage>
        <taxon>Eukaryota</taxon>
        <taxon>Fungi</taxon>
        <taxon>Dikarya</taxon>
        <taxon>Basidiomycota</taxon>
        <taxon>Agaricomycotina</taxon>
        <taxon>Agaricomycetes</taxon>
        <taxon>Polyporales</taxon>
        <taxon>Phanerochaetaceae</taxon>
        <taxon>Phlebiopsis</taxon>
    </lineage>
</organism>
<dbReference type="OrthoDB" id="654211at2759"/>
<proteinExistence type="predicted"/>
<sequence>MSERAAESSTPGQRPIQNISAFHVARTSESCQEKEDVHPVYDTEESAVLCTIDNACRRTFHNGYEFAEHLRDQHSSQLKYRVNRPPNKCSLYVKPRTTGTVVYKCFFHNCLFTSSSAWPTFKIHIDSHLGIAPHECPHIEMATRDPSDSRSLQLVVCSARYSDPSALLHHRKTRHAWSPGHKRVGGDLEPQASQLVIRLQNPGYTDARMQRKEHAVRLDIARCAYAAGRRPAEELARILAVVEKFYMTPPLGPRDLHTGVYPAPAGQGGDCYASFNRSSTHMFEPGALFRPGMFAGPACVATSQLAPMSLEHGEHIPRGYMLEDRTRMLLDDFRVGPRDTSGLSSLHSARPALKDASSGGAPIALLPHSPWTFRPHDERDSISLDRQETDPYHHAQGDFSSIAGHSSTLVSPADSRRVPHLLTSAARASIKSSRYVEAESIRQLDHTSLPYRDREPTFNSPSFRAFSSFDDIQDYGLAPLHLPVATMSATSALREHSSETDVGPKFTPPTSPTSATSQINLCADSSVSHWISAENATPTSTLRHQAFEASLGFTPSWSTTPANYFDVSEHRTDFPMRSVPSSALEDDKEEPLDLAPGSAASIWLRHCGRPGQYLSLERPTSFVRTSSQAERAYWSE</sequence>
<dbReference type="EMBL" id="KN840655">
    <property type="protein sequence ID" value="KIP02749.1"/>
    <property type="molecule type" value="Genomic_DNA"/>
</dbReference>
<dbReference type="HOGENOM" id="CLU_430262_0_0_1"/>
<accession>A0A0C3NDV4</accession>
<dbReference type="AlphaFoldDB" id="A0A0C3NDV4"/>
<name>A0A0C3NDV4_PHLG1</name>
<evidence type="ECO:0000256" key="1">
    <source>
        <dbReference type="SAM" id="MobiDB-lite"/>
    </source>
</evidence>
<evidence type="ECO:0000313" key="2">
    <source>
        <dbReference type="EMBL" id="KIP02749.1"/>
    </source>
</evidence>
<feature type="region of interest" description="Disordered" evidence="1">
    <location>
        <begin position="391"/>
        <end position="413"/>
    </location>
</feature>
<evidence type="ECO:0000313" key="3">
    <source>
        <dbReference type="Proteomes" id="UP000053257"/>
    </source>
</evidence>
<gene>
    <name evidence="2" type="ORF">PHLGIDRAFT_500213</name>
</gene>
<protein>
    <submittedName>
        <fullName evidence="2">Uncharacterized protein</fullName>
    </submittedName>
</protein>
<dbReference type="Proteomes" id="UP000053257">
    <property type="component" value="Unassembled WGS sequence"/>
</dbReference>